<sequence length="170" mass="19160">MVRWIYKQGRGDENMNLGNHQEAGNHALNLKQMGILFKTLQDNGNTLMCEGSKRRGGWDLSCYIGRGKGSAGTKCTLYTTKKSDERSSKTGKLRQLSNSLYSIYVLLFYRCNMKDYIADCWCMGSETCMQYTTKGFNGEGVGTLHSQSTTLKREECLVIRLMYSGLLRGS</sequence>
<evidence type="ECO:0000313" key="1">
    <source>
        <dbReference type="EMBL" id="KAI3820193.1"/>
    </source>
</evidence>
<evidence type="ECO:0000313" key="2">
    <source>
        <dbReference type="Proteomes" id="UP001056120"/>
    </source>
</evidence>
<proteinExistence type="predicted"/>
<reference evidence="2" key="1">
    <citation type="journal article" date="2022" name="Mol. Ecol. Resour.">
        <title>The genomes of chicory, endive, great burdock and yacon provide insights into Asteraceae palaeo-polyploidization history and plant inulin production.</title>
        <authorList>
            <person name="Fan W."/>
            <person name="Wang S."/>
            <person name="Wang H."/>
            <person name="Wang A."/>
            <person name="Jiang F."/>
            <person name="Liu H."/>
            <person name="Zhao H."/>
            <person name="Xu D."/>
            <person name="Zhang Y."/>
        </authorList>
    </citation>
    <scope>NUCLEOTIDE SEQUENCE [LARGE SCALE GENOMIC DNA]</scope>
    <source>
        <strain evidence="2">cv. Yunnan</strain>
    </source>
</reference>
<organism evidence="1 2">
    <name type="scientific">Smallanthus sonchifolius</name>
    <dbReference type="NCBI Taxonomy" id="185202"/>
    <lineage>
        <taxon>Eukaryota</taxon>
        <taxon>Viridiplantae</taxon>
        <taxon>Streptophyta</taxon>
        <taxon>Embryophyta</taxon>
        <taxon>Tracheophyta</taxon>
        <taxon>Spermatophyta</taxon>
        <taxon>Magnoliopsida</taxon>
        <taxon>eudicotyledons</taxon>
        <taxon>Gunneridae</taxon>
        <taxon>Pentapetalae</taxon>
        <taxon>asterids</taxon>
        <taxon>campanulids</taxon>
        <taxon>Asterales</taxon>
        <taxon>Asteraceae</taxon>
        <taxon>Asteroideae</taxon>
        <taxon>Heliantheae alliance</taxon>
        <taxon>Millerieae</taxon>
        <taxon>Smallanthus</taxon>
    </lineage>
</organism>
<name>A0ACB9JI42_9ASTR</name>
<dbReference type="Proteomes" id="UP001056120">
    <property type="component" value="Linkage Group LG04"/>
</dbReference>
<protein>
    <submittedName>
        <fullName evidence="1">Uncharacterized protein</fullName>
    </submittedName>
</protein>
<keyword evidence="2" id="KW-1185">Reference proteome</keyword>
<comment type="caution">
    <text evidence="1">The sequence shown here is derived from an EMBL/GenBank/DDBJ whole genome shotgun (WGS) entry which is preliminary data.</text>
</comment>
<reference evidence="1 2" key="2">
    <citation type="journal article" date="2022" name="Mol. Ecol. Resour.">
        <title>The genomes of chicory, endive, great burdock and yacon provide insights into Asteraceae paleo-polyploidization history and plant inulin production.</title>
        <authorList>
            <person name="Fan W."/>
            <person name="Wang S."/>
            <person name="Wang H."/>
            <person name="Wang A."/>
            <person name="Jiang F."/>
            <person name="Liu H."/>
            <person name="Zhao H."/>
            <person name="Xu D."/>
            <person name="Zhang Y."/>
        </authorList>
    </citation>
    <scope>NUCLEOTIDE SEQUENCE [LARGE SCALE GENOMIC DNA]</scope>
    <source>
        <strain evidence="2">cv. Yunnan</strain>
        <tissue evidence="1">Leaves</tissue>
    </source>
</reference>
<gene>
    <name evidence="1" type="ORF">L1987_14051</name>
</gene>
<accession>A0ACB9JI42</accession>
<dbReference type="EMBL" id="CM042021">
    <property type="protein sequence ID" value="KAI3820193.1"/>
    <property type="molecule type" value="Genomic_DNA"/>
</dbReference>